<gene>
    <name evidence="2" type="ORF">JHE00_33340</name>
</gene>
<keyword evidence="3" id="KW-1185">Reference proteome</keyword>
<dbReference type="RefSeq" id="WP_200325992.1">
    <property type="nucleotide sequence ID" value="NZ_JAENJH010000015.1"/>
</dbReference>
<feature type="transmembrane region" description="Helical" evidence="1">
    <location>
        <begin position="98"/>
        <end position="119"/>
    </location>
</feature>
<keyword evidence="1" id="KW-0812">Transmembrane</keyword>
<sequence length="246" mass="25101">MAATRAEWTKLWSVRSTWWCLGSAAALMLGQSALTAISESADSSATAIAVEGVFYLVQFVVLALATLTMAGEYSTGSIRSTLQWVPVRRRVPAAKCAVLAPTLFALGTVLAAAAVAVIVPLQPERAPDVSGGEVLRTALAVGGYCALLGMLTVGIAAALRSVAGALTVTFLLLLVAPVLAGGMGLMAIVDYLPGVAGTNVMLGEGAPSLLTGAPVPYSEFVGFAVLVAWTAVALAVGDALLRRRDA</sequence>
<feature type="transmembrane region" description="Helical" evidence="1">
    <location>
        <begin position="139"/>
        <end position="159"/>
    </location>
</feature>
<feature type="transmembrane region" description="Helical" evidence="1">
    <location>
        <begin position="220"/>
        <end position="241"/>
    </location>
</feature>
<evidence type="ECO:0000313" key="3">
    <source>
        <dbReference type="Proteomes" id="UP000635245"/>
    </source>
</evidence>
<accession>A0A934QZ38</accession>
<comment type="caution">
    <text evidence="2">The sequence shown here is derived from an EMBL/GenBank/DDBJ whole genome shotgun (WGS) entry which is preliminary data.</text>
</comment>
<reference evidence="2" key="1">
    <citation type="submission" date="2020-12" db="EMBL/GenBank/DDBJ databases">
        <title>Prauserella sp. ASG 168, a novel actinomycete isolated from cave rock.</title>
        <authorList>
            <person name="Suriyachadkun C."/>
        </authorList>
    </citation>
    <scope>NUCLEOTIDE SEQUENCE</scope>
    <source>
        <strain evidence="2">ASG 168</strain>
    </source>
</reference>
<dbReference type="Proteomes" id="UP000635245">
    <property type="component" value="Unassembled WGS sequence"/>
</dbReference>
<dbReference type="AlphaFoldDB" id="A0A934QZ38"/>
<evidence type="ECO:0000313" key="2">
    <source>
        <dbReference type="EMBL" id="MBK1789243.1"/>
    </source>
</evidence>
<keyword evidence="1" id="KW-0472">Membrane</keyword>
<protein>
    <submittedName>
        <fullName evidence="2">ABC transporter permease</fullName>
    </submittedName>
</protein>
<evidence type="ECO:0000256" key="1">
    <source>
        <dbReference type="SAM" id="Phobius"/>
    </source>
</evidence>
<keyword evidence="1" id="KW-1133">Transmembrane helix</keyword>
<name>A0A934QZ38_9PSEU</name>
<feature type="transmembrane region" description="Helical" evidence="1">
    <location>
        <begin position="45"/>
        <end position="70"/>
    </location>
</feature>
<organism evidence="2 3">
    <name type="scientific">Prauserella cavernicola</name>
    <dbReference type="NCBI Taxonomy" id="2800127"/>
    <lineage>
        <taxon>Bacteria</taxon>
        <taxon>Bacillati</taxon>
        <taxon>Actinomycetota</taxon>
        <taxon>Actinomycetes</taxon>
        <taxon>Pseudonocardiales</taxon>
        <taxon>Pseudonocardiaceae</taxon>
        <taxon>Prauserella</taxon>
    </lineage>
</organism>
<proteinExistence type="predicted"/>
<dbReference type="EMBL" id="JAENJH010000015">
    <property type="protein sequence ID" value="MBK1789243.1"/>
    <property type="molecule type" value="Genomic_DNA"/>
</dbReference>
<feature type="transmembrane region" description="Helical" evidence="1">
    <location>
        <begin position="166"/>
        <end position="189"/>
    </location>
</feature>